<proteinExistence type="predicted"/>
<accession>A0A5M6I613</accession>
<evidence type="ECO:0000313" key="5">
    <source>
        <dbReference type="Proteomes" id="UP000323886"/>
    </source>
</evidence>
<feature type="domain" description="HPt" evidence="3">
    <location>
        <begin position="102"/>
        <end position="159"/>
    </location>
</feature>
<evidence type="ECO:0000259" key="3">
    <source>
        <dbReference type="Pfam" id="PF01627"/>
    </source>
</evidence>
<sequence length="228" mass="25109">MSARSGARAARRRSSRPSRCSKSCARPRDPRDANVMSKSKSDETVTAFPDHDVIVPRKNLKSFAQKVSADESEFDWEAIERAEAALNELSPEFDGWMVSECDRLEAARKLLTAGGLSKGTTQVLFRAAHDIKGEGATFGFPLAARIADSLCRLVFHTPKPAALPLDLIDSHVAAIRAVVRENVRGDDDPIACEVADHLRALTDSFLRDQHRDDPEWLAEYGTPSIVPE</sequence>
<dbReference type="InterPro" id="IPR036641">
    <property type="entry name" value="HPT_dom_sf"/>
</dbReference>
<dbReference type="SUPFAM" id="SSF47226">
    <property type="entry name" value="Histidine-containing phosphotransfer domain, HPT domain"/>
    <property type="match status" value="1"/>
</dbReference>
<name>A0A5M6I613_9HYPH</name>
<evidence type="ECO:0000256" key="2">
    <source>
        <dbReference type="SAM" id="MobiDB-lite"/>
    </source>
</evidence>
<keyword evidence="5" id="KW-1185">Reference proteome</keyword>
<feature type="region of interest" description="Disordered" evidence="2">
    <location>
        <begin position="1"/>
        <end position="44"/>
    </location>
</feature>
<dbReference type="GO" id="GO:0000160">
    <property type="term" value="P:phosphorelay signal transduction system"/>
    <property type="evidence" value="ECO:0007669"/>
    <property type="project" value="UniProtKB-KW"/>
</dbReference>
<comment type="caution">
    <text evidence="4">The sequence shown here is derived from an EMBL/GenBank/DDBJ whole genome shotgun (WGS) entry which is preliminary data.</text>
</comment>
<dbReference type="OrthoDB" id="9786548at2"/>
<dbReference type="AlphaFoldDB" id="A0A5M6I613"/>
<evidence type="ECO:0000256" key="1">
    <source>
        <dbReference type="ARBA" id="ARBA00023012"/>
    </source>
</evidence>
<evidence type="ECO:0000313" key="4">
    <source>
        <dbReference type="EMBL" id="KAA5603602.1"/>
    </source>
</evidence>
<dbReference type="Proteomes" id="UP000323886">
    <property type="component" value="Unassembled WGS sequence"/>
</dbReference>
<dbReference type="GO" id="GO:0004672">
    <property type="term" value="F:protein kinase activity"/>
    <property type="evidence" value="ECO:0007669"/>
    <property type="project" value="UniProtKB-ARBA"/>
</dbReference>
<dbReference type="Pfam" id="PF01627">
    <property type="entry name" value="Hpt"/>
    <property type="match status" value="1"/>
</dbReference>
<organism evidence="4 5">
    <name type="scientific">Blastochloris sulfoviridis</name>
    <dbReference type="NCBI Taxonomy" id="50712"/>
    <lineage>
        <taxon>Bacteria</taxon>
        <taxon>Pseudomonadati</taxon>
        <taxon>Pseudomonadota</taxon>
        <taxon>Alphaproteobacteria</taxon>
        <taxon>Hyphomicrobiales</taxon>
        <taxon>Blastochloridaceae</taxon>
        <taxon>Blastochloris</taxon>
    </lineage>
</organism>
<dbReference type="EMBL" id="VWPL01000001">
    <property type="protein sequence ID" value="KAA5603602.1"/>
    <property type="molecule type" value="Genomic_DNA"/>
</dbReference>
<gene>
    <name evidence="4" type="ORF">F1193_00475</name>
</gene>
<dbReference type="InterPro" id="IPR008207">
    <property type="entry name" value="Sig_transdc_His_kin_Hpt_dom"/>
</dbReference>
<keyword evidence="1" id="KW-0902">Two-component regulatory system</keyword>
<protein>
    <submittedName>
        <fullName evidence="4">Hpt domain-containing protein</fullName>
    </submittedName>
</protein>
<dbReference type="Gene3D" id="1.20.120.160">
    <property type="entry name" value="HPT domain"/>
    <property type="match status" value="1"/>
</dbReference>
<reference evidence="4 5" key="1">
    <citation type="submission" date="2019-09" db="EMBL/GenBank/DDBJ databases">
        <title>Draft Whole-Genome sequence of Blastochloris sulfoviridis DSM 729.</title>
        <authorList>
            <person name="Meyer T.E."/>
            <person name="Kyndt J.A."/>
        </authorList>
    </citation>
    <scope>NUCLEOTIDE SEQUENCE [LARGE SCALE GENOMIC DNA]</scope>
    <source>
        <strain evidence="4 5">DSM 729</strain>
    </source>
</reference>